<dbReference type="InterPro" id="IPR000421">
    <property type="entry name" value="FA58C"/>
</dbReference>
<dbReference type="Pfam" id="PF00754">
    <property type="entry name" value="F5_F8_type_C"/>
    <property type="match status" value="1"/>
</dbReference>
<reference evidence="3 4" key="1">
    <citation type="submission" date="2022-09" db="EMBL/GenBank/DDBJ databases">
        <authorList>
            <person name="Han X.L."/>
            <person name="Wang Q."/>
            <person name="Lu T."/>
        </authorList>
    </citation>
    <scope>NUCLEOTIDE SEQUENCE [LARGE SCALE GENOMIC DNA]</scope>
    <source>
        <strain evidence="3 4">WQ 127069</strain>
    </source>
</reference>
<dbReference type="PROSITE" id="PS50853">
    <property type="entry name" value="FN3"/>
    <property type="match status" value="1"/>
</dbReference>
<dbReference type="Gene3D" id="2.60.40.10">
    <property type="entry name" value="Immunoglobulins"/>
    <property type="match status" value="1"/>
</dbReference>
<dbReference type="EMBL" id="JAOQIO010000094">
    <property type="protein sequence ID" value="MCU6795149.1"/>
    <property type="molecule type" value="Genomic_DNA"/>
</dbReference>
<dbReference type="SMART" id="SM00060">
    <property type="entry name" value="FN3"/>
    <property type="match status" value="1"/>
</dbReference>
<evidence type="ECO:0000259" key="2">
    <source>
        <dbReference type="PROSITE" id="PS50853"/>
    </source>
</evidence>
<dbReference type="InterPro" id="IPR013783">
    <property type="entry name" value="Ig-like_fold"/>
</dbReference>
<protein>
    <submittedName>
        <fullName evidence="3">Discoidin domain-containing protein</fullName>
    </submittedName>
</protein>
<evidence type="ECO:0000313" key="3">
    <source>
        <dbReference type="EMBL" id="MCU6795149.1"/>
    </source>
</evidence>
<dbReference type="CDD" id="cd00063">
    <property type="entry name" value="FN3"/>
    <property type="match status" value="1"/>
</dbReference>
<comment type="caution">
    <text evidence="3">The sequence shown here is derived from an EMBL/GenBank/DDBJ whole genome shotgun (WGS) entry which is preliminary data.</text>
</comment>
<organism evidence="3 4">
    <name type="scientific">Paenibacillus baimaensis</name>
    <dbReference type="NCBI Taxonomy" id="2982185"/>
    <lineage>
        <taxon>Bacteria</taxon>
        <taxon>Bacillati</taxon>
        <taxon>Bacillota</taxon>
        <taxon>Bacilli</taxon>
        <taxon>Bacillales</taxon>
        <taxon>Paenibacillaceae</taxon>
        <taxon>Paenibacillus</taxon>
    </lineage>
</organism>
<dbReference type="PROSITE" id="PS50022">
    <property type="entry name" value="FA58C_3"/>
    <property type="match status" value="1"/>
</dbReference>
<dbReference type="Pfam" id="PF00041">
    <property type="entry name" value="fn3"/>
    <property type="match status" value="1"/>
</dbReference>
<accession>A0ABT2UKH8</accession>
<feature type="domain" description="Fibronectin type-III" evidence="2">
    <location>
        <begin position="307"/>
        <end position="413"/>
    </location>
</feature>
<feature type="domain" description="F5/8 type C" evidence="1">
    <location>
        <begin position="408"/>
        <end position="558"/>
    </location>
</feature>
<dbReference type="Proteomes" id="UP001652445">
    <property type="component" value="Unassembled WGS sequence"/>
</dbReference>
<evidence type="ECO:0000259" key="1">
    <source>
        <dbReference type="PROSITE" id="PS50022"/>
    </source>
</evidence>
<dbReference type="InterPro" id="IPR003961">
    <property type="entry name" value="FN3_dom"/>
</dbReference>
<evidence type="ECO:0000313" key="4">
    <source>
        <dbReference type="Proteomes" id="UP001652445"/>
    </source>
</evidence>
<dbReference type="SUPFAM" id="SSF49265">
    <property type="entry name" value="Fibronectin type III"/>
    <property type="match status" value="1"/>
</dbReference>
<proteinExistence type="predicted"/>
<dbReference type="SUPFAM" id="SSF49785">
    <property type="entry name" value="Galactose-binding domain-like"/>
    <property type="match status" value="1"/>
</dbReference>
<name>A0ABT2UKH8_9BACL</name>
<dbReference type="Gene3D" id="2.60.120.260">
    <property type="entry name" value="Galactose-binding domain-like"/>
    <property type="match status" value="1"/>
</dbReference>
<gene>
    <name evidence="3" type="ORF">OB236_23870</name>
</gene>
<keyword evidence="4" id="KW-1185">Reference proteome</keyword>
<dbReference type="InterPro" id="IPR008979">
    <property type="entry name" value="Galactose-bd-like_sf"/>
</dbReference>
<sequence>MKKYLSVLLFSVILFLMLPISTTFAYPSGLLDGKPVDYYQYNAKIRPYDCITDRLTSHCVQIGRPDLGPEWMQYDFVNLVTINALQYNGDNTVNFDFYDSSNTLIATKPGLLTKTAFDEIKNVKKLIVRPTAGITFIYEFDVFGIEQTTPSTPPIEVSQNYKEFSIPMNSFCSVSQSVDLSLNITNLKNSVADLKLFLYKKNGASLSTAGSSYDGIESTIVPATSFQLAGNETSLYHITFGGSNNNCADRVYSGKIEVDSESSSLIASGWVDGTKGNATVIINGGQSWKVGEIAEGPGNQDTTAPAAVTNLSSGNPTSSSIALSWTAPGNDGSVGTATYYDIRYSTSPITEANWASAVQVTGEPTPAIAGTSQSIVINGLSPSTTYYFALKTLDNANNVSTLSNVPSSQTSVLSYSGNIIPTTNYTVLFSSQSDSTTYGAYRAFNQNSADAWFTTSPAWVGVKLAQAKTIAKYTVARSSSTGYDGGNYTPKNWTFEGSSNGTNWTVLDTKTNQINWAVGEKREFIVSNPQSFQYYRLNISASTGGSYIAVGEIEMMEQQ</sequence>
<dbReference type="InterPro" id="IPR036116">
    <property type="entry name" value="FN3_sf"/>
</dbReference>
<dbReference type="RefSeq" id="WP_262686199.1">
    <property type="nucleotide sequence ID" value="NZ_JAOQIO010000094.1"/>
</dbReference>